<evidence type="ECO:0000313" key="4">
    <source>
        <dbReference type="Proteomes" id="UP001150238"/>
    </source>
</evidence>
<feature type="domain" description="F-box" evidence="2">
    <location>
        <begin position="5"/>
        <end position="34"/>
    </location>
</feature>
<reference evidence="3" key="1">
    <citation type="submission" date="2022-08" db="EMBL/GenBank/DDBJ databases">
        <authorList>
            <consortium name="DOE Joint Genome Institute"/>
            <person name="Min B."/>
            <person name="Riley R."/>
            <person name="Sierra-Patev S."/>
            <person name="Naranjo-Ortiz M."/>
            <person name="Looney B."/>
            <person name="Konkel Z."/>
            <person name="Slot J.C."/>
            <person name="Sakamoto Y."/>
            <person name="Steenwyk J.L."/>
            <person name="Rokas A."/>
            <person name="Carro J."/>
            <person name="Camarero S."/>
            <person name="Ferreira P."/>
            <person name="Molpeceres G."/>
            <person name="Ruiz-Duenas F.J."/>
            <person name="Serrano A."/>
            <person name="Henrissat B."/>
            <person name="Drula E."/>
            <person name="Hughes K.W."/>
            <person name="Mata J.L."/>
            <person name="Ishikawa N.K."/>
            <person name="Vargas-Isla R."/>
            <person name="Ushijima S."/>
            <person name="Smith C.A."/>
            <person name="Ahrendt S."/>
            <person name="Andreopoulos W."/>
            <person name="He G."/>
            <person name="Labutti K."/>
            <person name="Lipzen A."/>
            <person name="Ng V."/>
            <person name="Sandor L."/>
            <person name="Barry K."/>
            <person name="Martinez A.T."/>
            <person name="Xiao Y."/>
            <person name="Gibbons J.G."/>
            <person name="Terashima K."/>
            <person name="Hibbett D.S."/>
            <person name="Grigoriev I.V."/>
        </authorList>
    </citation>
    <scope>NUCLEOTIDE SEQUENCE</scope>
    <source>
        <strain evidence="3">Sp2 HRB7682 ss15</strain>
    </source>
</reference>
<evidence type="ECO:0000313" key="3">
    <source>
        <dbReference type="EMBL" id="KAJ4495772.1"/>
    </source>
</evidence>
<accession>A0A9W9E1B8</accession>
<evidence type="ECO:0000259" key="2">
    <source>
        <dbReference type="PROSITE" id="PS50181"/>
    </source>
</evidence>
<dbReference type="InterPro" id="IPR001810">
    <property type="entry name" value="F-box_dom"/>
</dbReference>
<protein>
    <recommendedName>
        <fullName evidence="2">F-box domain-containing protein</fullName>
    </recommendedName>
</protein>
<sequence>MDVGAISFLRLPVEILCDVLQVLSVKDLLQCNLSSALQFTIELARCRMKPAPTSKLPISSRLRILRDRENAWRTFSPKSQHKLKLNHSGTVYEFAGGVYGTGKEIDRRTAYITFYDLPSVTSGAQRSITHTFTDVNVIDFTMDPAQDLLVLVSMNEDSPYLYDLHLRTLSLNEPHPLAPSPILPCYRKLPGLNLTEGAVQIQISGDVIGFLVKEALLSLRAHFEVFKWRAVPPNSCMVKSLFGIDDFTFLSEDHFLLVEPNGLFDVYSFSDSISDLSNPILRACYELPMLSPAYSFWYISLSSNPSPYVPGPTGEEKTYYCSPADRLHACCIYVYQSALPNRDTVYPFVFFFHPDTLLNPPLSWKPSSGNVGINIFSTWQGPNAVDASSLSALDYNSPVLSDLVSSSASSAPSSPQSSPPSSASSVSLDDTSHNLLNFPALRDIHAGSSSMLFDTSPSTSGRATPSNTQSRIPIPWEAWGPQNTRWFLEHLSKDWQRSIYGLRTADCVVDRAALEGLLHRNGNRDLSGNSEHGHSDSDSYSEDDGGDESDEDEDGYIFIDEVAFSVGDIESQLGCTGTLPKFLRIRDFNPYSISKALEELAEEEIPSTQDPPLPRTPRSSSRVVIAPTKVNVRGVFRENIVSCLPYVEVISKDTFNVNEIMMDDCRLLLIKRGRGRKLKTINVLTM</sequence>
<proteinExistence type="predicted"/>
<evidence type="ECO:0000256" key="1">
    <source>
        <dbReference type="SAM" id="MobiDB-lite"/>
    </source>
</evidence>
<feature type="compositionally biased region" description="Acidic residues" evidence="1">
    <location>
        <begin position="539"/>
        <end position="552"/>
    </location>
</feature>
<dbReference type="EMBL" id="JANVFS010000001">
    <property type="protein sequence ID" value="KAJ4495772.1"/>
    <property type="molecule type" value="Genomic_DNA"/>
</dbReference>
<name>A0A9W9E1B8_9AGAR</name>
<feature type="region of interest" description="Disordered" evidence="1">
    <location>
        <begin position="406"/>
        <end position="428"/>
    </location>
</feature>
<feature type="region of interest" description="Disordered" evidence="1">
    <location>
        <begin position="520"/>
        <end position="552"/>
    </location>
</feature>
<gene>
    <name evidence="3" type="ORF">C8J55DRAFT_413728</name>
</gene>
<dbReference type="PROSITE" id="PS50181">
    <property type="entry name" value="FBOX"/>
    <property type="match status" value="1"/>
</dbReference>
<feature type="compositionally biased region" description="Polar residues" evidence="1">
    <location>
        <begin position="452"/>
        <end position="471"/>
    </location>
</feature>
<organism evidence="3 4">
    <name type="scientific">Lentinula lateritia</name>
    <dbReference type="NCBI Taxonomy" id="40482"/>
    <lineage>
        <taxon>Eukaryota</taxon>
        <taxon>Fungi</taxon>
        <taxon>Dikarya</taxon>
        <taxon>Basidiomycota</taxon>
        <taxon>Agaricomycotina</taxon>
        <taxon>Agaricomycetes</taxon>
        <taxon>Agaricomycetidae</taxon>
        <taxon>Agaricales</taxon>
        <taxon>Marasmiineae</taxon>
        <taxon>Omphalotaceae</taxon>
        <taxon>Lentinula</taxon>
    </lineage>
</organism>
<dbReference type="Proteomes" id="UP001150238">
    <property type="component" value="Unassembled WGS sequence"/>
</dbReference>
<comment type="caution">
    <text evidence="3">The sequence shown here is derived from an EMBL/GenBank/DDBJ whole genome shotgun (WGS) entry which is preliminary data.</text>
</comment>
<dbReference type="AlphaFoldDB" id="A0A9W9E1B8"/>
<feature type="region of interest" description="Disordered" evidence="1">
    <location>
        <begin position="452"/>
        <end position="475"/>
    </location>
</feature>
<reference evidence="3" key="2">
    <citation type="journal article" date="2023" name="Proc. Natl. Acad. Sci. U.S.A.">
        <title>A global phylogenomic analysis of the shiitake genus Lentinula.</title>
        <authorList>
            <person name="Sierra-Patev S."/>
            <person name="Min B."/>
            <person name="Naranjo-Ortiz M."/>
            <person name="Looney B."/>
            <person name="Konkel Z."/>
            <person name="Slot J.C."/>
            <person name="Sakamoto Y."/>
            <person name="Steenwyk J.L."/>
            <person name="Rokas A."/>
            <person name="Carro J."/>
            <person name="Camarero S."/>
            <person name="Ferreira P."/>
            <person name="Molpeceres G."/>
            <person name="Ruiz-Duenas F.J."/>
            <person name="Serrano A."/>
            <person name="Henrissat B."/>
            <person name="Drula E."/>
            <person name="Hughes K.W."/>
            <person name="Mata J.L."/>
            <person name="Ishikawa N.K."/>
            <person name="Vargas-Isla R."/>
            <person name="Ushijima S."/>
            <person name="Smith C.A."/>
            <person name="Donoghue J."/>
            <person name="Ahrendt S."/>
            <person name="Andreopoulos W."/>
            <person name="He G."/>
            <person name="LaButti K."/>
            <person name="Lipzen A."/>
            <person name="Ng V."/>
            <person name="Riley R."/>
            <person name="Sandor L."/>
            <person name="Barry K."/>
            <person name="Martinez A.T."/>
            <person name="Xiao Y."/>
            <person name="Gibbons J.G."/>
            <person name="Terashima K."/>
            <person name="Grigoriev I.V."/>
            <person name="Hibbett D."/>
        </authorList>
    </citation>
    <scope>NUCLEOTIDE SEQUENCE</scope>
    <source>
        <strain evidence="3">Sp2 HRB7682 ss15</strain>
    </source>
</reference>